<dbReference type="InterPro" id="IPR019734">
    <property type="entry name" value="TPR_rpt"/>
</dbReference>
<sequence length="311" mass="35738">MPQKSLPLEIPELLIDPYSILGVSVNADDRQITKRYYVLAKQLHPDNFIINNKPDQGLAEIILTRLVNPAYQQLKLAKKRNDTLDKLKSKASVLSDQVIMSLKDTLHLDIESMSAQEVEFFYEQAITSYASGQYKSLENFHHVTKHINKLNLFYLSFPNNAFLETQTFAYDSTSIVPMPEVKIVDLKFSEEQKESLAEPFNYAQRHYERAIQYQQQAQWSLAVKELRDAIKLEPTNSNYYALLGVVHFQQNFPGMAKVYIRQALKLNPKHELAVKYAQLLNIEIDNTSNPKSIVKALSIASLLGRFLSRKE</sequence>
<dbReference type="Gene3D" id="1.10.287.110">
    <property type="entry name" value="DnaJ domain"/>
    <property type="match status" value="1"/>
</dbReference>
<dbReference type="InterPro" id="IPR001623">
    <property type="entry name" value="DnaJ_domain"/>
</dbReference>
<dbReference type="SMART" id="SM00028">
    <property type="entry name" value="TPR"/>
    <property type="match status" value="2"/>
</dbReference>
<evidence type="ECO:0000256" key="1">
    <source>
        <dbReference type="ARBA" id="ARBA00004240"/>
    </source>
</evidence>
<dbReference type="InterPro" id="IPR051727">
    <property type="entry name" value="DnaJ_C3_Co-chaperones"/>
</dbReference>
<keyword evidence="2" id="KW-0732">Signal</keyword>
<name>A0ABZ2UPI8_9CYAN</name>
<dbReference type="Pfam" id="PF00226">
    <property type="entry name" value="DnaJ"/>
    <property type="match status" value="1"/>
</dbReference>
<feature type="repeat" description="TPR" evidence="4">
    <location>
        <begin position="203"/>
        <end position="236"/>
    </location>
</feature>
<evidence type="ECO:0000256" key="2">
    <source>
        <dbReference type="ARBA" id="ARBA00022729"/>
    </source>
</evidence>
<evidence type="ECO:0000313" key="7">
    <source>
        <dbReference type="Proteomes" id="UP001483337"/>
    </source>
</evidence>
<keyword evidence="7" id="KW-1185">Reference proteome</keyword>
<reference evidence="6 7" key="1">
    <citation type="submission" date="2024-04" db="EMBL/GenBank/DDBJ databases">
        <title>Okeanomitos corallinicola gen. &amp; sp. nov. (Nostocales, Cyanobacteria), a new toxic marine heterocyst-forming cyanobacterium from a coral reef.</title>
        <authorList>
            <person name="Li H."/>
            <person name="Li R."/>
            <person name="Kang J."/>
            <person name="Hii K.S."/>
            <person name="Mohamed H.F."/>
            <person name="Xu X."/>
            <person name="Luo Z."/>
        </authorList>
    </citation>
    <scope>NUCLEOTIDE SEQUENCE [LARGE SCALE GENOMIC DNA]</scope>
    <source>
        <strain evidence="6 7">TIOX110</strain>
    </source>
</reference>
<evidence type="ECO:0000256" key="3">
    <source>
        <dbReference type="ARBA" id="ARBA00022824"/>
    </source>
</evidence>
<dbReference type="Gene3D" id="1.25.40.10">
    <property type="entry name" value="Tetratricopeptide repeat domain"/>
    <property type="match status" value="1"/>
</dbReference>
<keyword evidence="4" id="KW-0802">TPR repeat</keyword>
<evidence type="ECO:0000259" key="5">
    <source>
        <dbReference type="PROSITE" id="PS50076"/>
    </source>
</evidence>
<protein>
    <submittedName>
        <fullName evidence="6">DnaJ domain-containing protein</fullName>
    </submittedName>
</protein>
<dbReference type="PROSITE" id="PS50005">
    <property type="entry name" value="TPR"/>
    <property type="match status" value="1"/>
</dbReference>
<evidence type="ECO:0000313" key="6">
    <source>
        <dbReference type="EMBL" id="WZB86063.1"/>
    </source>
</evidence>
<dbReference type="Proteomes" id="UP001483337">
    <property type="component" value="Chromosome"/>
</dbReference>
<gene>
    <name evidence="6" type="ORF">WJM97_11625</name>
</gene>
<dbReference type="EMBL" id="CP150886">
    <property type="protein sequence ID" value="WZB86063.1"/>
    <property type="molecule type" value="Genomic_DNA"/>
</dbReference>
<dbReference type="SUPFAM" id="SSF48452">
    <property type="entry name" value="TPR-like"/>
    <property type="match status" value="1"/>
</dbReference>
<accession>A0ABZ2UPI8</accession>
<dbReference type="PROSITE" id="PS50076">
    <property type="entry name" value="DNAJ_2"/>
    <property type="match status" value="1"/>
</dbReference>
<dbReference type="CDD" id="cd06257">
    <property type="entry name" value="DnaJ"/>
    <property type="match status" value="1"/>
</dbReference>
<dbReference type="InterPro" id="IPR011990">
    <property type="entry name" value="TPR-like_helical_dom_sf"/>
</dbReference>
<keyword evidence="3" id="KW-0256">Endoplasmic reticulum</keyword>
<dbReference type="SUPFAM" id="SSF46565">
    <property type="entry name" value="Chaperone J-domain"/>
    <property type="match status" value="1"/>
</dbReference>
<dbReference type="PANTHER" id="PTHR44140">
    <property type="entry name" value="LD25575P"/>
    <property type="match status" value="1"/>
</dbReference>
<feature type="domain" description="J" evidence="5">
    <location>
        <begin position="16"/>
        <end position="88"/>
    </location>
</feature>
<evidence type="ECO:0000256" key="4">
    <source>
        <dbReference type="PROSITE-ProRule" id="PRU00339"/>
    </source>
</evidence>
<dbReference type="PANTHER" id="PTHR44140:SF2">
    <property type="entry name" value="LD25575P"/>
    <property type="match status" value="1"/>
</dbReference>
<proteinExistence type="predicted"/>
<dbReference type="InterPro" id="IPR036869">
    <property type="entry name" value="J_dom_sf"/>
</dbReference>
<comment type="subcellular location">
    <subcellularLocation>
        <location evidence="1">Endoplasmic reticulum</location>
    </subcellularLocation>
</comment>
<organism evidence="6 7">
    <name type="scientific">Okeanomitos corallinicola TIOX110</name>
    <dbReference type="NCBI Taxonomy" id="3133117"/>
    <lineage>
        <taxon>Bacteria</taxon>
        <taxon>Bacillati</taxon>
        <taxon>Cyanobacteriota</taxon>
        <taxon>Cyanophyceae</taxon>
        <taxon>Nostocales</taxon>
        <taxon>Aphanizomenonaceae</taxon>
        <taxon>Okeanomitos</taxon>
    </lineage>
</organism>
<dbReference type="SMART" id="SM00271">
    <property type="entry name" value="DnaJ"/>
    <property type="match status" value="1"/>
</dbReference>
<dbReference type="RefSeq" id="WP_353928979.1">
    <property type="nucleotide sequence ID" value="NZ_CP150886.1"/>
</dbReference>